<comment type="function">
    <text evidence="1 10">Controls the rotational direction of flagella during chemotaxis.</text>
</comment>
<name>A0A7V7TUK2_9HYPH</name>
<proteinExistence type="inferred from homology"/>
<evidence type="ECO:0000256" key="4">
    <source>
        <dbReference type="ARBA" id="ARBA00022475"/>
    </source>
</evidence>
<dbReference type="RefSeq" id="WP_150973162.1">
    <property type="nucleotide sequence ID" value="NZ_VZDO01000022.1"/>
</dbReference>
<dbReference type="GO" id="GO:0005886">
    <property type="term" value="C:plasma membrane"/>
    <property type="evidence" value="ECO:0007669"/>
    <property type="project" value="UniProtKB-SubCell"/>
</dbReference>
<protein>
    <recommendedName>
        <fullName evidence="10">Flagellar protein FliL</fullName>
    </recommendedName>
</protein>
<keyword evidence="5 10" id="KW-0145">Chemotaxis</keyword>
<comment type="similarity">
    <text evidence="3 10">Belongs to the FliL family.</text>
</comment>
<evidence type="ECO:0000256" key="5">
    <source>
        <dbReference type="ARBA" id="ARBA00022500"/>
    </source>
</evidence>
<keyword evidence="6 10" id="KW-0812">Transmembrane</keyword>
<keyword evidence="11" id="KW-0969">Cilium</keyword>
<keyword evidence="4" id="KW-1003">Cell membrane</keyword>
<evidence type="ECO:0000256" key="10">
    <source>
        <dbReference type="RuleBase" id="RU364125"/>
    </source>
</evidence>
<keyword evidence="8 10" id="KW-1133">Transmembrane helix</keyword>
<evidence type="ECO:0000313" key="12">
    <source>
        <dbReference type="Proteomes" id="UP000432089"/>
    </source>
</evidence>
<dbReference type="InterPro" id="IPR005503">
    <property type="entry name" value="FliL"/>
</dbReference>
<keyword evidence="11" id="KW-0966">Cell projection</keyword>
<dbReference type="GO" id="GO:0006935">
    <property type="term" value="P:chemotaxis"/>
    <property type="evidence" value="ECO:0007669"/>
    <property type="project" value="UniProtKB-KW"/>
</dbReference>
<comment type="subcellular location">
    <subcellularLocation>
        <location evidence="10">Cell inner membrane</location>
    </subcellularLocation>
    <subcellularLocation>
        <location evidence="2">Cell membrane</location>
        <topology evidence="2">Single-pass membrane protein</topology>
    </subcellularLocation>
</comment>
<keyword evidence="10" id="KW-0997">Cell inner membrane</keyword>
<dbReference type="AlphaFoldDB" id="A0A7V7TUK2"/>
<reference evidence="11 12" key="1">
    <citation type="submission" date="2019-09" db="EMBL/GenBank/DDBJ databases">
        <title>YIM 132180 draft genome.</title>
        <authorList>
            <person name="Zhang K."/>
        </authorList>
    </citation>
    <scope>NUCLEOTIDE SEQUENCE [LARGE SCALE GENOMIC DNA]</scope>
    <source>
        <strain evidence="11 12">YIM 132180</strain>
    </source>
</reference>
<keyword evidence="9 10" id="KW-0472">Membrane</keyword>
<accession>A0A7V7TUK2</accession>
<organism evidence="11 12">
    <name type="scientific">Plantimonas leprariae</name>
    <dbReference type="NCBI Taxonomy" id="2615207"/>
    <lineage>
        <taxon>Bacteria</taxon>
        <taxon>Pseudomonadati</taxon>
        <taxon>Pseudomonadota</taxon>
        <taxon>Alphaproteobacteria</taxon>
        <taxon>Hyphomicrobiales</taxon>
        <taxon>Aurantimonadaceae</taxon>
        <taxon>Plantimonas</taxon>
    </lineage>
</organism>
<evidence type="ECO:0000256" key="9">
    <source>
        <dbReference type="ARBA" id="ARBA00023136"/>
    </source>
</evidence>
<evidence type="ECO:0000256" key="2">
    <source>
        <dbReference type="ARBA" id="ARBA00004162"/>
    </source>
</evidence>
<evidence type="ECO:0000256" key="7">
    <source>
        <dbReference type="ARBA" id="ARBA00022779"/>
    </source>
</evidence>
<evidence type="ECO:0000313" key="11">
    <source>
        <dbReference type="EMBL" id="KAB0676517.1"/>
    </source>
</evidence>
<dbReference type="Pfam" id="PF03748">
    <property type="entry name" value="FliL"/>
    <property type="match status" value="1"/>
</dbReference>
<dbReference type="GO" id="GO:0071973">
    <property type="term" value="P:bacterial-type flagellum-dependent cell motility"/>
    <property type="evidence" value="ECO:0007669"/>
    <property type="project" value="InterPro"/>
</dbReference>
<keyword evidence="11" id="KW-0282">Flagellum</keyword>
<dbReference type="EMBL" id="VZDO01000022">
    <property type="protein sequence ID" value="KAB0676517.1"/>
    <property type="molecule type" value="Genomic_DNA"/>
</dbReference>
<gene>
    <name evidence="11" type="ORF">F6X38_20730</name>
</gene>
<evidence type="ECO:0000256" key="1">
    <source>
        <dbReference type="ARBA" id="ARBA00002254"/>
    </source>
</evidence>
<comment type="caution">
    <text evidence="11">The sequence shown here is derived from an EMBL/GenBank/DDBJ whole genome shotgun (WGS) entry which is preliminary data.</text>
</comment>
<keyword evidence="7 10" id="KW-0283">Flagellar rotation</keyword>
<dbReference type="GO" id="GO:0009425">
    <property type="term" value="C:bacterial-type flagellum basal body"/>
    <property type="evidence" value="ECO:0007669"/>
    <property type="project" value="InterPro"/>
</dbReference>
<evidence type="ECO:0000256" key="6">
    <source>
        <dbReference type="ARBA" id="ARBA00022692"/>
    </source>
</evidence>
<dbReference type="Proteomes" id="UP000432089">
    <property type="component" value="Unassembled WGS sequence"/>
</dbReference>
<evidence type="ECO:0000256" key="8">
    <source>
        <dbReference type="ARBA" id="ARBA00022989"/>
    </source>
</evidence>
<keyword evidence="12" id="KW-1185">Reference proteome</keyword>
<sequence length="180" mass="18768">MSDISGDALIAQALANAGAGDKPAKKGGLLATAMPIAILTLVAIGGGAGVGWLVGSSSMERAEDALKPREEAVEKAAAQEKGESPDEVVKLQSIITNIATPPQTVVRLEASLVVHKKEVENAEVLAGQVQNDTVAFLRTIDLAQIEGARGLLHLKEDLTERAKLRSPAVSDYLIQSLVAQ</sequence>
<evidence type="ECO:0000256" key="3">
    <source>
        <dbReference type="ARBA" id="ARBA00008281"/>
    </source>
</evidence>
<feature type="transmembrane region" description="Helical" evidence="10">
    <location>
        <begin position="29"/>
        <end position="54"/>
    </location>
</feature>